<dbReference type="AlphaFoldDB" id="A0A0A0CXA6"/>
<evidence type="ECO:0000313" key="2">
    <source>
        <dbReference type="Proteomes" id="UP000029995"/>
    </source>
</evidence>
<dbReference type="EMBL" id="JANX01000939">
    <property type="protein sequence ID" value="KGM30253.1"/>
    <property type="molecule type" value="Genomic_DNA"/>
</dbReference>
<keyword evidence="1" id="KW-0808">Transferase</keyword>
<proteinExistence type="predicted"/>
<accession>A0A0A0CXA6</accession>
<comment type="caution">
    <text evidence="1">The sequence shown here is derived from an EMBL/GenBank/DDBJ whole genome shotgun (WGS) entry which is preliminary data.</text>
</comment>
<gene>
    <name evidence="1" type="ORF">P409_34160</name>
</gene>
<keyword evidence="1" id="KW-0489">Methyltransferase</keyword>
<dbReference type="GO" id="GO:0008168">
    <property type="term" value="F:methyltransferase activity"/>
    <property type="evidence" value="ECO:0007669"/>
    <property type="project" value="UniProtKB-KW"/>
</dbReference>
<reference evidence="1 2" key="1">
    <citation type="submission" date="2014-01" db="EMBL/GenBank/DDBJ databases">
        <title>Genome sequence determination for a cystic fibrosis isolate, Inquilinus limosus.</title>
        <authorList>
            <person name="Pino M."/>
            <person name="Di Conza J."/>
            <person name="Gutkind G."/>
        </authorList>
    </citation>
    <scope>NUCLEOTIDE SEQUENCE [LARGE SCALE GENOMIC DNA]</scope>
    <source>
        <strain evidence="1 2">MP06</strain>
    </source>
</reference>
<evidence type="ECO:0000313" key="1">
    <source>
        <dbReference type="EMBL" id="KGM30253.1"/>
    </source>
</evidence>
<dbReference type="Proteomes" id="UP000029995">
    <property type="component" value="Unassembled WGS sequence"/>
</dbReference>
<sequence>MRLTIAAVGRARPGPLRDLFDDYAGRSAWP</sequence>
<protein>
    <submittedName>
        <fullName evidence="1">50S rRNA methyltransferase</fullName>
    </submittedName>
</protein>
<organism evidence="1 2">
    <name type="scientific">Inquilinus limosus MP06</name>
    <dbReference type="NCBI Taxonomy" id="1398085"/>
    <lineage>
        <taxon>Bacteria</taxon>
        <taxon>Pseudomonadati</taxon>
        <taxon>Pseudomonadota</taxon>
        <taxon>Alphaproteobacteria</taxon>
        <taxon>Rhodospirillales</taxon>
        <taxon>Rhodospirillaceae</taxon>
        <taxon>Inquilinus</taxon>
    </lineage>
</organism>
<name>A0A0A0CXA6_9PROT</name>
<dbReference type="GO" id="GO:0032259">
    <property type="term" value="P:methylation"/>
    <property type="evidence" value="ECO:0007669"/>
    <property type="project" value="UniProtKB-KW"/>
</dbReference>
<feature type="non-terminal residue" evidence="1">
    <location>
        <position position="30"/>
    </location>
</feature>